<reference evidence="1 2" key="1">
    <citation type="submission" date="2019-10" db="EMBL/GenBank/DDBJ databases">
        <authorList>
            <person name="Karimi E."/>
        </authorList>
    </citation>
    <scope>NUCLEOTIDE SEQUENCE [LARGE SCALE GENOMIC DNA]</scope>
    <source>
        <strain evidence="1">Exiguobacterium sp. 9Y</strain>
    </source>
</reference>
<proteinExistence type="predicted"/>
<keyword evidence="2" id="KW-1185">Reference proteome</keyword>
<accession>A0A653IEW3</accession>
<dbReference type="EMBL" id="CABWKQ010000028">
    <property type="protein sequence ID" value="VWX37688.1"/>
    <property type="molecule type" value="Genomic_DNA"/>
</dbReference>
<evidence type="ECO:0000313" key="1">
    <source>
        <dbReference type="EMBL" id="VWX37688.1"/>
    </source>
</evidence>
<dbReference type="AlphaFoldDB" id="A0A653IEW3"/>
<name>A0A653IEW3_9BACL</name>
<organism evidence="1 2">
    <name type="scientific">Exiguobacterium oxidotolerans</name>
    <dbReference type="NCBI Taxonomy" id="223958"/>
    <lineage>
        <taxon>Bacteria</taxon>
        <taxon>Bacillati</taxon>
        <taxon>Bacillota</taxon>
        <taxon>Bacilli</taxon>
        <taxon>Bacillales</taxon>
        <taxon>Bacillales Family XII. Incertae Sedis</taxon>
        <taxon>Exiguobacterium</taxon>
    </lineage>
</organism>
<protein>
    <submittedName>
        <fullName evidence="1">Uncharacterized protein</fullName>
    </submittedName>
</protein>
<gene>
    <name evidence="1" type="ORF">EXIGUO9Y_340015</name>
</gene>
<evidence type="ECO:0000313" key="2">
    <source>
        <dbReference type="Proteomes" id="UP000439752"/>
    </source>
</evidence>
<dbReference type="RefSeq" id="WP_159174100.1">
    <property type="nucleotide sequence ID" value="NZ_LR732312.1"/>
</dbReference>
<dbReference type="Proteomes" id="UP000439752">
    <property type="component" value="Unassembled WGS sequence"/>
</dbReference>
<sequence length="99" mass="11884">MENVQISEIITKLEMVLENQLTRKEVSDWAYEVMTAMEWMEEKENRVLTKEELAVFHCLTTVYGMDLQNSPTEYFHVDDDFRDWIKAFQEVEKSIKTKK</sequence>